<dbReference type="PANTHER" id="PTHR34144">
    <property type="entry name" value="CHROMOSOME 8, WHOLE GENOME SHOTGUN SEQUENCE"/>
    <property type="match status" value="1"/>
</dbReference>
<dbReference type="AlphaFoldDB" id="A0AA40A2W8"/>
<dbReference type="Proteomes" id="UP001172102">
    <property type="component" value="Unassembled WGS sequence"/>
</dbReference>
<accession>A0AA40A2W8</accession>
<reference evidence="1" key="1">
    <citation type="submission" date="2023-06" db="EMBL/GenBank/DDBJ databases">
        <title>Genome-scale phylogeny and comparative genomics of the fungal order Sordariales.</title>
        <authorList>
            <consortium name="Lawrence Berkeley National Laboratory"/>
            <person name="Hensen N."/>
            <person name="Bonometti L."/>
            <person name="Westerberg I."/>
            <person name="Brannstrom I.O."/>
            <person name="Guillou S."/>
            <person name="Cros-Aarteil S."/>
            <person name="Calhoun S."/>
            <person name="Haridas S."/>
            <person name="Kuo A."/>
            <person name="Mondo S."/>
            <person name="Pangilinan J."/>
            <person name="Riley R."/>
            <person name="Labutti K."/>
            <person name="Andreopoulos B."/>
            <person name="Lipzen A."/>
            <person name="Chen C."/>
            <person name="Yanf M."/>
            <person name="Daum C."/>
            <person name="Ng V."/>
            <person name="Clum A."/>
            <person name="Steindorff A."/>
            <person name="Ohm R."/>
            <person name="Martin F."/>
            <person name="Silar P."/>
            <person name="Natvig D."/>
            <person name="Lalanne C."/>
            <person name="Gautier V."/>
            <person name="Ament-Velasquez S.L."/>
            <person name="Kruys A."/>
            <person name="Hutchinson M.I."/>
            <person name="Powell A.J."/>
            <person name="Barry K."/>
            <person name="Miller A.N."/>
            <person name="Grigoriev I.V."/>
            <person name="Debuchy R."/>
            <person name="Gladieux P."/>
            <person name="Thoren M.H."/>
            <person name="Johannesson H."/>
        </authorList>
    </citation>
    <scope>NUCLEOTIDE SEQUENCE</scope>
    <source>
        <strain evidence="1">SMH4607-1</strain>
    </source>
</reference>
<evidence type="ECO:0000313" key="2">
    <source>
        <dbReference type="Proteomes" id="UP001172102"/>
    </source>
</evidence>
<dbReference type="PANTHER" id="PTHR34144:SF8">
    <property type="entry name" value="GLYCOSYLTRANSFERASE FAMILY 69 PROTEIN"/>
    <property type="match status" value="1"/>
</dbReference>
<dbReference type="GO" id="GO:0016757">
    <property type="term" value="F:glycosyltransferase activity"/>
    <property type="evidence" value="ECO:0007669"/>
    <property type="project" value="UniProtKB-KW"/>
</dbReference>
<dbReference type="EMBL" id="JAUKUA010000006">
    <property type="protein sequence ID" value="KAK0708287.1"/>
    <property type="molecule type" value="Genomic_DNA"/>
</dbReference>
<keyword evidence="1" id="KW-0808">Transferase</keyword>
<name>A0AA40A2W8_9PEZI</name>
<organism evidence="1 2">
    <name type="scientific">Lasiosphaeris hirsuta</name>
    <dbReference type="NCBI Taxonomy" id="260670"/>
    <lineage>
        <taxon>Eukaryota</taxon>
        <taxon>Fungi</taxon>
        <taxon>Dikarya</taxon>
        <taxon>Ascomycota</taxon>
        <taxon>Pezizomycotina</taxon>
        <taxon>Sordariomycetes</taxon>
        <taxon>Sordariomycetidae</taxon>
        <taxon>Sordariales</taxon>
        <taxon>Lasiosphaeriaceae</taxon>
        <taxon>Lasiosphaeris</taxon>
    </lineage>
</organism>
<dbReference type="InterPro" id="IPR021047">
    <property type="entry name" value="Mannosyltransferase_CMT1"/>
</dbReference>
<keyword evidence="2" id="KW-1185">Reference proteome</keyword>
<gene>
    <name evidence="1" type="ORF">B0H67DRAFT_648373</name>
</gene>
<keyword evidence="1" id="KW-0328">Glycosyltransferase</keyword>
<evidence type="ECO:0000313" key="1">
    <source>
        <dbReference type="EMBL" id="KAK0708287.1"/>
    </source>
</evidence>
<sequence length="480" mass="54461">MTLLLFTLTPICIPSYTRLPSHYQALNEGCKGPSPKTACANPRGEKIFIAAILYDENGTLAGGIWGRRVLALINLLGPENVFLSIYENDSGVRGQTALAAFKKLVPCPNHIVSEEHLSLTGFYNITFPNGSQRTKRVAYLSELRNRALQPLDDFEDDRGIVKFDKVLFLNDAAFEPMDAAHLLFNTNQGPDGRASYVAACAVDWFHPFRTYDVYALRDAEGYANYQTLFPFFGKKGNAQSRADVLRQSDAVRVKSCWGGMMAMQAEYIQNLNKYLPSSAFETVNGHVIDPDHPHNATAPVRFRYEPGVFYDACECCLFSADLEQVARRAGAAETGIYANPFVRVAYTEDVLRWLPYVKRWERLFVLAFTFQSWFTPAAENPYRAVKEGEPFTEEIWDGEGWRLVNRVGRNGMFCGIRDMQVLRKEGAKPGKLSYNWVNTRRPPGQTLQFRSWWGPELSANWREEYMATAPAERDAFFEFE</sequence>
<protein>
    <submittedName>
        <fullName evidence="1">Cryptococcal mannosyltransferase 1-domain-containing protein</fullName>
    </submittedName>
</protein>
<proteinExistence type="predicted"/>
<comment type="caution">
    <text evidence="1">The sequence shown here is derived from an EMBL/GenBank/DDBJ whole genome shotgun (WGS) entry which is preliminary data.</text>
</comment>
<dbReference type="Pfam" id="PF11735">
    <property type="entry name" value="CAP59_mtransfer"/>
    <property type="match status" value="1"/>
</dbReference>